<reference evidence="1" key="1">
    <citation type="submission" date="2014-05" db="EMBL/GenBank/DDBJ databases">
        <authorList>
            <person name="Chronopoulou M."/>
        </authorList>
    </citation>
    <scope>NUCLEOTIDE SEQUENCE</scope>
    <source>
        <tissue evidence="1">Whole organism</tissue>
    </source>
</reference>
<dbReference type="AlphaFoldDB" id="A0A0K2U7B8"/>
<dbReference type="EMBL" id="HACA01016564">
    <property type="protein sequence ID" value="CDW33925.1"/>
    <property type="molecule type" value="Transcribed_RNA"/>
</dbReference>
<evidence type="ECO:0000313" key="1">
    <source>
        <dbReference type="EMBL" id="CDW33925.1"/>
    </source>
</evidence>
<accession>A0A0K2U7B8</accession>
<name>A0A0K2U7B8_LEPSM</name>
<protein>
    <submittedName>
        <fullName evidence="1">Uncharacterized protein</fullName>
    </submittedName>
</protein>
<proteinExistence type="predicted"/>
<organism evidence="1">
    <name type="scientific">Lepeophtheirus salmonis</name>
    <name type="common">Salmon louse</name>
    <name type="synonym">Caligus salmonis</name>
    <dbReference type="NCBI Taxonomy" id="72036"/>
    <lineage>
        <taxon>Eukaryota</taxon>
        <taxon>Metazoa</taxon>
        <taxon>Ecdysozoa</taxon>
        <taxon>Arthropoda</taxon>
        <taxon>Crustacea</taxon>
        <taxon>Multicrustacea</taxon>
        <taxon>Hexanauplia</taxon>
        <taxon>Copepoda</taxon>
        <taxon>Siphonostomatoida</taxon>
        <taxon>Caligidae</taxon>
        <taxon>Lepeophtheirus</taxon>
    </lineage>
</organism>
<sequence>MKGYVKKSKLESEELKRITQVNPFISIRAHARDLRVSHQTAQSAIKKWLKRAL</sequence>